<name>A0ABP8EMV7_9MICO</name>
<organism evidence="14 15">
    <name type="scientific">Brevibacterium daeguense</name>
    <dbReference type="NCBI Taxonomy" id="909936"/>
    <lineage>
        <taxon>Bacteria</taxon>
        <taxon>Bacillati</taxon>
        <taxon>Actinomycetota</taxon>
        <taxon>Actinomycetes</taxon>
        <taxon>Micrococcales</taxon>
        <taxon>Brevibacteriaceae</taxon>
        <taxon>Brevibacterium</taxon>
    </lineage>
</organism>
<evidence type="ECO:0000259" key="13">
    <source>
        <dbReference type="Pfam" id="PF01593"/>
    </source>
</evidence>
<dbReference type="InterPro" id="IPR004572">
    <property type="entry name" value="Protoporphyrinogen_oxidase"/>
</dbReference>
<comment type="pathway">
    <text evidence="4 12">Porphyrin-containing compound metabolism; protoheme biosynthesis.</text>
</comment>
<sequence>MSRVVVVGGGISGLVATYRILEAQPDASVTILESRGRLGGCLKSSDLGGFAAVGADVGAEASLYVRPETAGLCRELGLPLEFPSRRHSSQIYSRGRMHGMPNGTLMGVPADPESVRGLLNDDEVDRVRNERLTPAVTGDVSVGDFLSARLGGALVDTVVDPLLGGVYSGRCRDLSLAATIPALLPAAQVGTSVLEAVARVQEAKARRTAGANVPGSQGADSPPVFMSLRGGITKLTDALAERLRELGAVFELNTAVRGVERAGGQWTVRFGGAALTADLLILAVPAPTAGELLGSVDEEAANLLRGVEYASSAVVTAVVDIAEAPLPGSGFLLPPTEDAFIKASTFASNKWPWLAEMLPSDTAVVRMSVGRFGDHPGVWAELGDEELIARSMADWRRITGRRAPLHHAEVQRWTAALPQYFPGHLERAARIDARLSGIGGLGLVGSAYEGVGIPACISRAEREVARLLDPASASAP</sequence>
<keyword evidence="11 12" id="KW-0350">Heme biosynthesis</keyword>
<comment type="cofactor">
    <cofactor evidence="2 12">
        <name>FAD</name>
        <dbReference type="ChEBI" id="CHEBI:57692"/>
    </cofactor>
</comment>
<evidence type="ECO:0000256" key="1">
    <source>
        <dbReference type="ARBA" id="ARBA00001755"/>
    </source>
</evidence>
<dbReference type="InterPro" id="IPR050464">
    <property type="entry name" value="Zeta_carotene_desat/Oxidored"/>
</dbReference>
<evidence type="ECO:0000313" key="14">
    <source>
        <dbReference type="EMBL" id="GAA4285319.1"/>
    </source>
</evidence>
<evidence type="ECO:0000256" key="11">
    <source>
        <dbReference type="ARBA" id="ARBA00023133"/>
    </source>
</evidence>
<dbReference type="Gene3D" id="3.50.50.60">
    <property type="entry name" value="FAD/NAD(P)-binding domain"/>
    <property type="match status" value="1"/>
</dbReference>
<dbReference type="SUPFAM" id="SSF54373">
    <property type="entry name" value="FAD-linked reductases, C-terminal domain"/>
    <property type="match status" value="1"/>
</dbReference>
<keyword evidence="12" id="KW-0963">Cytoplasm</keyword>
<dbReference type="NCBIfam" id="TIGR00562">
    <property type="entry name" value="proto_IX_ox"/>
    <property type="match status" value="1"/>
</dbReference>
<comment type="caution">
    <text evidence="14">The sequence shown here is derived from an EMBL/GenBank/DDBJ whole genome shotgun (WGS) entry which is preliminary data.</text>
</comment>
<feature type="domain" description="Amine oxidase" evidence="13">
    <location>
        <begin position="11"/>
        <end position="468"/>
    </location>
</feature>
<accession>A0ABP8EMV7</accession>
<evidence type="ECO:0000256" key="5">
    <source>
        <dbReference type="ARBA" id="ARBA00008310"/>
    </source>
</evidence>
<keyword evidence="8 12" id="KW-0285">Flavoprotein</keyword>
<evidence type="ECO:0000256" key="4">
    <source>
        <dbReference type="ARBA" id="ARBA00004744"/>
    </source>
</evidence>
<evidence type="ECO:0000256" key="7">
    <source>
        <dbReference type="ARBA" id="ARBA00019046"/>
    </source>
</evidence>
<dbReference type="InterPro" id="IPR002937">
    <property type="entry name" value="Amino_oxidase"/>
</dbReference>
<dbReference type="EC" id="1.3.3.15" evidence="6 12"/>
<evidence type="ECO:0000256" key="8">
    <source>
        <dbReference type="ARBA" id="ARBA00022630"/>
    </source>
</evidence>
<dbReference type="Gene3D" id="1.10.3110.10">
    <property type="entry name" value="protoporphyrinogen ix oxidase, domain 3"/>
    <property type="match status" value="1"/>
</dbReference>
<comment type="catalytic activity">
    <reaction evidence="1">
        <text>coproporphyrinogen III + 3 O2 = coproporphyrin III + 3 H2O2</text>
        <dbReference type="Rhea" id="RHEA:43436"/>
        <dbReference type="ChEBI" id="CHEBI:15379"/>
        <dbReference type="ChEBI" id="CHEBI:16240"/>
        <dbReference type="ChEBI" id="CHEBI:57309"/>
        <dbReference type="ChEBI" id="CHEBI:131725"/>
        <dbReference type="EC" id="1.3.3.15"/>
    </reaction>
    <physiologicalReaction direction="left-to-right" evidence="1">
        <dbReference type="Rhea" id="RHEA:43437"/>
    </physiologicalReaction>
</comment>
<dbReference type="InterPro" id="IPR036188">
    <property type="entry name" value="FAD/NAD-bd_sf"/>
</dbReference>
<dbReference type="PANTHER" id="PTHR42923">
    <property type="entry name" value="PROTOPORPHYRINOGEN OXIDASE"/>
    <property type="match status" value="1"/>
</dbReference>
<keyword evidence="15" id="KW-1185">Reference proteome</keyword>
<dbReference type="RefSeq" id="WP_236863159.1">
    <property type="nucleotide sequence ID" value="NZ_BAABAZ010000012.1"/>
</dbReference>
<protein>
    <recommendedName>
        <fullName evidence="7 12">Coproporphyrinogen III oxidase</fullName>
        <ecNumber evidence="6 12">1.3.3.15</ecNumber>
    </recommendedName>
</protein>
<reference evidence="15" key="1">
    <citation type="journal article" date="2019" name="Int. J. Syst. Evol. Microbiol.">
        <title>The Global Catalogue of Microorganisms (GCM) 10K type strain sequencing project: providing services to taxonomists for standard genome sequencing and annotation.</title>
        <authorList>
            <consortium name="The Broad Institute Genomics Platform"/>
            <consortium name="The Broad Institute Genome Sequencing Center for Infectious Disease"/>
            <person name="Wu L."/>
            <person name="Ma J."/>
        </authorList>
    </citation>
    <scope>NUCLEOTIDE SEQUENCE [LARGE SCALE GENOMIC DNA]</scope>
    <source>
        <strain evidence="15">JCM 17458</strain>
    </source>
</reference>
<dbReference type="PANTHER" id="PTHR42923:SF3">
    <property type="entry name" value="PROTOPORPHYRINOGEN OXIDASE"/>
    <property type="match status" value="1"/>
</dbReference>
<evidence type="ECO:0000256" key="10">
    <source>
        <dbReference type="ARBA" id="ARBA00023002"/>
    </source>
</evidence>
<evidence type="ECO:0000256" key="2">
    <source>
        <dbReference type="ARBA" id="ARBA00001974"/>
    </source>
</evidence>
<dbReference type="Gene3D" id="3.90.660.20">
    <property type="entry name" value="Protoporphyrinogen oxidase, mitochondrial, domain 2"/>
    <property type="match status" value="1"/>
</dbReference>
<gene>
    <name evidence="14" type="primary">hemG</name>
    <name evidence="14" type="ORF">GCM10022261_28500</name>
</gene>
<evidence type="ECO:0000256" key="3">
    <source>
        <dbReference type="ARBA" id="ARBA00002185"/>
    </source>
</evidence>
<keyword evidence="10 12" id="KW-0560">Oxidoreductase</keyword>
<proteinExistence type="inferred from homology"/>
<evidence type="ECO:0000313" key="15">
    <source>
        <dbReference type="Proteomes" id="UP001501586"/>
    </source>
</evidence>
<comment type="subcellular location">
    <subcellularLocation>
        <location evidence="12">Cytoplasm</location>
    </subcellularLocation>
</comment>
<dbReference type="Proteomes" id="UP001501586">
    <property type="component" value="Unassembled WGS sequence"/>
</dbReference>
<comment type="function">
    <text evidence="3 12">Involved in coproporphyrin-dependent heme b biosynthesis. Catalyzes the oxidation of coproporphyrinogen III to coproporphyrin III.</text>
</comment>
<evidence type="ECO:0000256" key="12">
    <source>
        <dbReference type="RuleBase" id="RU364052"/>
    </source>
</evidence>
<evidence type="ECO:0000256" key="6">
    <source>
        <dbReference type="ARBA" id="ARBA00012402"/>
    </source>
</evidence>
<dbReference type="SUPFAM" id="SSF51905">
    <property type="entry name" value="FAD/NAD(P)-binding domain"/>
    <property type="match status" value="1"/>
</dbReference>
<keyword evidence="9 12" id="KW-0274">FAD</keyword>
<evidence type="ECO:0000256" key="9">
    <source>
        <dbReference type="ARBA" id="ARBA00022827"/>
    </source>
</evidence>
<comment type="similarity">
    <text evidence="5 12">Belongs to the protoporphyrinogen/coproporphyrinogen oxidase family. Coproporphyrinogen III oxidase subfamily.</text>
</comment>
<dbReference type="Pfam" id="PF01593">
    <property type="entry name" value="Amino_oxidase"/>
    <property type="match status" value="1"/>
</dbReference>
<dbReference type="EMBL" id="BAABAZ010000012">
    <property type="protein sequence ID" value="GAA4285319.1"/>
    <property type="molecule type" value="Genomic_DNA"/>
</dbReference>